<evidence type="ECO:0000259" key="5">
    <source>
        <dbReference type="SMART" id="SM01273"/>
    </source>
</evidence>
<keyword evidence="6" id="KW-1185">Reference proteome</keyword>
<dbReference type="GO" id="GO:0003723">
    <property type="term" value="F:RNA binding"/>
    <property type="evidence" value="ECO:0007669"/>
    <property type="project" value="TreeGrafter"/>
</dbReference>
<reference evidence="7" key="1">
    <citation type="submission" date="2016-11" db="UniProtKB">
        <authorList>
            <consortium name="WormBaseParasite"/>
        </authorList>
    </citation>
    <scope>IDENTIFICATION</scope>
</reference>
<sequence>MSTQQGGGDLRIKTKAGETYIAATQRPDGTWRKARRVKEGYVPQDEQPKYETRAEQMRREMASKNQTPRYPVGWTPKQMKQGMATARQGRAAVAQSSVKATDTVAGPSGPQKPVTAVFKPNACITPQDHIEKKIRNVQKKIDDIDKLEARIKNGELANPEKNQLQKLERRKEFEEEIEKLTRQLEEL</sequence>
<evidence type="ECO:0000313" key="7">
    <source>
        <dbReference type="WBParaSite" id="L893_g6513.t1"/>
    </source>
</evidence>
<dbReference type="GO" id="GO:1903259">
    <property type="term" value="P:exon-exon junction complex disassembly"/>
    <property type="evidence" value="ECO:0007669"/>
    <property type="project" value="InterPro"/>
</dbReference>
<accession>A0A1I8AJY8</accession>
<evidence type="ECO:0000256" key="3">
    <source>
        <dbReference type="SAM" id="Coils"/>
    </source>
</evidence>
<dbReference type="SUPFAM" id="SSF101931">
    <property type="entry name" value="Pym (Within the bgcn gene intron protein, WIBG), N-terminal domain"/>
    <property type="match status" value="1"/>
</dbReference>
<evidence type="ECO:0000256" key="1">
    <source>
        <dbReference type="ARBA" id="ARBA00009394"/>
    </source>
</evidence>
<feature type="compositionally biased region" description="Basic and acidic residues" evidence="4">
    <location>
        <begin position="46"/>
        <end position="62"/>
    </location>
</feature>
<dbReference type="WBParaSite" id="L893_g6513.t1">
    <property type="protein sequence ID" value="L893_g6513.t1"/>
    <property type="gene ID" value="L893_g6513"/>
</dbReference>
<protein>
    <recommendedName>
        <fullName evidence="2">Partner of Y14 and mago</fullName>
    </recommendedName>
</protein>
<dbReference type="GO" id="GO:0005737">
    <property type="term" value="C:cytoplasm"/>
    <property type="evidence" value="ECO:0007669"/>
    <property type="project" value="TreeGrafter"/>
</dbReference>
<dbReference type="InterPro" id="IPR015362">
    <property type="entry name" value="WIBG_mago-bd"/>
</dbReference>
<feature type="coiled-coil region" evidence="3">
    <location>
        <begin position="130"/>
        <end position="183"/>
    </location>
</feature>
<dbReference type="SMART" id="SM01273">
    <property type="entry name" value="Mago-bind"/>
    <property type="match status" value="1"/>
</dbReference>
<feature type="domain" description="WIBG Mago-binding" evidence="5">
    <location>
        <begin position="17"/>
        <end position="43"/>
    </location>
</feature>
<name>A0A1I8AJY8_9BILA</name>
<organism evidence="6 7">
    <name type="scientific">Steinernema glaseri</name>
    <dbReference type="NCBI Taxonomy" id="37863"/>
    <lineage>
        <taxon>Eukaryota</taxon>
        <taxon>Metazoa</taxon>
        <taxon>Ecdysozoa</taxon>
        <taxon>Nematoda</taxon>
        <taxon>Chromadorea</taxon>
        <taxon>Rhabditida</taxon>
        <taxon>Tylenchina</taxon>
        <taxon>Panagrolaimomorpha</taxon>
        <taxon>Strongyloidoidea</taxon>
        <taxon>Steinernematidae</taxon>
        <taxon>Steinernema</taxon>
    </lineage>
</organism>
<comment type="similarity">
    <text evidence="1">Belongs to the pym family.</text>
</comment>
<proteinExistence type="inferred from homology"/>
<dbReference type="PANTHER" id="PTHR22959">
    <property type="entry name" value="PYM PROTEIN"/>
    <property type="match status" value="1"/>
</dbReference>
<dbReference type="InterPro" id="IPR039333">
    <property type="entry name" value="PYM1"/>
</dbReference>
<evidence type="ECO:0000256" key="4">
    <source>
        <dbReference type="SAM" id="MobiDB-lite"/>
    </source>
</evidence>
<dbReference type="InterPro" id="IPR036348">
    <property type="entry name" value="WIBG_N_sf"/>
</dbReference>
<evidence type="ECO:0000313" key="6">
    <source>
        <dbReference type="Proteomes" id="UP000095287"/>
    </source>
</evidence>
<dbReference type="AlphaFoldDB" id="A0A1I8AJY8"/>
<dbReference type="PANTHER" id="PTHR22959:SF0">
    <property type="entry name" value="PARTNER OF Y14 AND MAGO"/>
    <property type="match status" value="1"/>
</dbReference>
<dbReference type="GO" id="GO:0035145">
    <property type="term" value="C:exon-exon junction complex"/>
    <property type="evidence" value="ECO:0007669"/>
    <property type="project" value="TreeGrafter"/>
</dbReference>
<dbReference type="Pfam" id="PF09282">
    <property type="entry name" value="Mago-bind"/>
    <property type="match status" value="1"/>
</dbReference>
<feature type="region of interest" description="Disordered" evidence="4">
    <location>
        <begin position="37"/>
        <end position="116"/>
    </location>
</feature>
<dbReference type="Proteomes" id="UP000095287">
    <property type="component" value="Unplaced"/>
</dbReference>
<keyword evidence="3" id="KW-0175">Coiled coil</keyword>
<evidence type="ECO:0000256" key="2">
    <source>
        <dbReference type="ARBA" id="ARBA00018898"/>
    </source>
</evidence>